<organism evidence="2 3">
    <name type="scientific">Aquimarina hainanensis</name>
    <dbReference type="NCBI Taxonomy" id="1578017"/>
    <lineage>
        <taxon>Bacteria</taxon>
        <taxon>Pseudomonadati</taxon>
        <taxon>Bacteroidota</taxon>
        <taxon>Flavobacteriia</taxon>
        <taxon>Flavobacteriales</taxon>
        <taxon>Flavobacteriaceae</taxon>
        <taxon>Aquimarina</taxon>
    </lineage>
</organism>
<gene>
    <name evidence="2" type="ORF">ACFSTE_10375</name>
</gene>
<evidence type="ECO:0000256" key="1">
    <source>
        <dbReference type="SAM" id="Phobius"/>
    </source>
</evidence>
<dbReference type="EMBL" id="JBHULX010000017">
    <property type="protein sequence ID" value="MFD2591229.1"/>
    <property type="molecule type" value="Genomic_DNA"/>
</dbReference>
<feature type="transmembrane region" description="Helical" evidence="1">
    <location>
        <begin position="98"/>
        <end position="117"/>
    </location>
</feature>
<feature type="transmembrane region" description="Helical" evidence="1">
    <location>
        <begin position="213"/>
        <end position="232"/>
    </location>
</feature>
<feature type="transmembrane region" description="Helical" evidence="1">
    <location>
        <begin position="185"/>
        <end position="207"/>
    </location>
</feature>
<reference evidence="3" key="1">
    <citation type="journal article" date="2019" name="Int. J. Syst. Evol. Microbiol.">
        <title>The Global Catalogue of Microorganisms (GCM) 10K type strain sequencing project: providing services to taxonomists for standard genome sequencing and annotation.</title>
        <authorList>
            <consortium name="The Broad Institute Genomics Platform"/>
            <consortium name="The Broad Institute Genome Sequencing Center for Infectious Disease"/>
            <person name="Wu L."/>
            <person name="Ma J."/>
        </authorList>
    </citation>
    <scope>NUCLEOTIDE SEQUENCE [LARGE SCALE GENOMIC DNA]</scope>
    <source>
        <strain evidence="3">KCTC 42423</strain>
    </source>
</reference>
<evidence type="ECO:0000313" key="3">
    <source>
        <dbReference type="Proteomes" id="UP001597459"/>
    </source>
</evidence>
<sequence>MKPAITNLHKVAIAGIPIVLLTAVILIPYSPFFTAHTATLSLGITLDLLLTIPLVYFLLIRKTNIPKTTLVPVLVLGVITGSYILPEAHQQYLIAFKNWGLPVIEITIVLTVIYKVVTTIKKFKKVHKKQLDFYTAVRETCEQIVPKKIAALLSSEIAIIYYGFWFWKPVPTTSTTFSYHKNSGIITLLFAFIFIIGIETYVLHIWIEKWSLITAWILSGISCYSAIQIFGISKAIIKRPIRIEQDTLLLRFGILSEVNILKKDIAAVTISSAAIPEGEHQTTKLSPLGDLDSHSVFIDLKKPYTIHQLYGKNKTVTRIALAVDQKEAFVTALTPSTTTDKQE</sequence>
<comment type="caution">
    <text evidence="2">The sequence shown here is derived from an EMBL/GenBank/DDBJ whole genome shotgun (WGS) entry which is preliminary data.</text>
</comment>
<accession>A0ABW5N8E0</accession>
<keyword evidence="1" id="KW-0472">Membrane</keyword>
<dbReference type="Proteomes" id="UP001597459">
    <property type="component" value="Unassembled WGS sequence"/>
</dbReference>
<keyword evidence="3" id="KW-1185">Reference proteome</keyword>
<feature type="transmembrane region" description="Helical" evidence="1">
    <location>
        <begin position="12"/>
        <end position="32"/>
    </location>
</feature>
<evidence type="ECO:0000313" key="2">
    <source>
        <dbReference type="EMBL" id="MFD2591229.1"/>
    </source>
</evidence>
<dbReference type="RefSeq" id="WP_378256461.1">
    <property type="nucleotide sequence ID" value="NZ_JBHSJV010000001.1"/>
</dbReference>
<name>A0ABW5N8E0_9FLAO</name>
<keyword evidence="1" id="KW-1133">Transmembrane helix</keyword>
<feature type="transmembrane region" description="Helical" evidence="1">
    <location>
        <begin position="70"/>
        <end position="86"/>
    </location>
</feature>
<protein>
    <submittedName>
        <fullName evidence="2">Uncharacterized protein</fullName>
    </submittedName>
</protein>
<feature type="transmembrane region" description="Helical" evidence="1">
    <location>
        <begin position="38"/>
        <end position="58"/>
    </location>
</feature>
<keyword evidence="1" id="KW-0812">Transmembrane</keyword>
<proteinExistence type="predicted"/>